<dbReference type="AlphaFoldDB" id="A0A3M7T8Q6"/>
<name>A0A3M7T8Q6_BRAPC</name>
<gene>
    <name evidence="1" type="ORF">BpHYR1_010544</name>
</gene>
<sequence length="89" mass="10494">MNSSHYLRLRMIIDVRLKEFNKNWDTELKKYLKNRTFSIRASEGKNRVKNKLATQLVNMHTANAAPLASCLKHSVTYTKEKLPETLKMW</sequence>
<organism evidence="1 2">
    <name type="scientific">Brachionus plicatilis</name>
    <name type="common">Marine rotifer</name>
    <name type="synonym">Brachionus muelleri</name>
    <dbReference type="NCBI Taxonomy" id="10195"/>
    <lineage>
        <taxon>Eukaryota</taxon>
        <taxon>Metazoa</taxon>
        <taxon>Spiralia</taxon>
        <taxon>Gnathifera</taxon>
        <taxon>Rotifera</taxon>
        <taxon>Eurotatoria</taxon>
        <taxon>Monogononta</taxon>
        <taxon>Pseudotrocha</taxon>
        <taxon>Ploima</taxon>
        <taxon>Brachionidae</taxon>
        <taxon>Brachionus</taxon>
    </lineage>
</organism>
<proteinExistence type="predicted"/>
<accession>A0A3M7T8Q6</accession>
<reference evidence="1 2" key="1">
    <citation type="journal article" date="2018" name="Sci. Rep.">
        <title>Genomic signatures of local adaptation to the degree of environmental predictability in rotifers.</title>
        <authorList>
            <person name="Franch-Gras L."/>
            <person name="Hahn C."/>
            <person name="Garcia-Roger E.M."/>
            <person name="Carmona M.J."/>
            <person name="Serra M."/>
            <person name="Gomez A."/>
        </authorList>
    </citation>
    <scope>NUCLEOTIDE SEQUENCE [LARGE SCALE GENOMIC DNA]</scope>
    <source>
        <strain evidence="1">HYR1</strain>
    </source>
</reference>
<keyword evidence="2" id="KW-1185">Reference proteome</keyword>
<dbReference type="EMBL" id="REGN01000126">
    <property type="protein sequence ID" value="RNA44267.1"/>
    <property type="molecule type" value="Genomic_DNA"/>
</dbReference>
<protein>
    <submittedName>
        <fullName evidence="1">Uncharacterized protein</fullName>
    </submittedName>
</protein>
<evidence type="ECO:0000313" key="1">
    <source>
        <dbReference type="EMBL" id="RNA44267.1"/>
    </source>
</evidence>
<comment type="caution">
    <text evidence="1">The sequence shown here is derived from an EMBL/GenBank/DDBJ whole genome shotgun (WGS) entry which is preliminary data.</text>
</comment>
<dbReference type="Proteomes" id="UP000276133">
    <property type="component" value="Unassembled WGS sequence"/>
</dbReference>
<evidence type="ECO:0000313" key="2">
    <source>
        <dbReference type="Proteomes" id="UP000276133"/>
    </source>
</evidence>